<evidence type="ECO:0000313" key="4">
    <source>
        <dbReference type="EMBL" id="QMV42993.1"/>
    </source>
</evidence>
<gene>
    <name evidence="4" type="ORF">FPL14_18750</name>
</gene>
<accession>A0A7G5C1A9</accession>
<dbReference type="CDD" id="cd00060">
    <property type="entry name" value="FHA"/>
    <property type="match status" value="1"/>
</dbReference>
<evidence type="ECO:0000313" key="5">
    <source>
        <dbReference type="Proteomes" id="UP000515679"/>
    </source>
</evidence>
<dbReference type="KEGG" id="cchl:FPL14_18750"/>
<reference evidence="4 5" key="1">
    <citation type="submission" date="2019-07" db="EMBL/GenBank/DDBJ databases">
        <authorList>
            <person name="Kim J.K."/>
            <person name="Cheong H.-M."/>
            <person name="Choi Y."/>
            <person name="Hwang K.J."/>
            <person name="Lee S."/>
            <person name="Choi C."/>
        </authorList>
    </citation>
    <scope>NUCLEOTIDE SEQUENCE [LARGE SCALE GENOMIC DNA]</scope>
    <source>
        <strain evidence="4 5">KS 22</strain>
    </source>
</reference>
<proteinExistence type="predicted"/>
<dbReference type="Proteomes" id="UP000515679">
    <property type="component" value="Chromosome"/>
</dbReference>
<keyword evidence="2" id="KW-1133">Transmembrane helix</keyword>
<dbReference type="SUPFAM" id="SSF49879">
    <property type="entry name" value="SMAD/FHA domain"/>
    <property type="match status" value="1"/>
</dbReference>
<evidence type="ECO:0000256" key="2">
    <source>
        <dbReference type="SAM" id="Phobius"/>
    </source>
</evidence>
<dbReference type="InterPro" id="IPR000253">
    <property type="entry name" value="FHA_dom"/>
</dbReference>
<dbReference type="InterPro" id="IPR050923">
    <property type="entry name" value="Cell_Proc_Reg/RNA_Proc"/>
</dbReference>
<dbReference type="SMART" id="SM00240">
    <property type="entry name" value="FHA"/>
    <property type="match status" value="1"/>
</dbReference>
<evidence type="ECO:0000259" key="3">
    <source>
        <dbReference type="PROSITE" id="PS50006"/>
    </source>
</evidence>
<feature type="domain" description="FHA" evidence="3">
    <location>
        <begin position="185"/>
        <end position="234"/>
    </location>
</feature>
<keyword evidence="2" id="KW-0472">Membrane</keyword>
<dbReference type="Pfam" id="PF00498">
    <property type="entry name" value="FHA"/>
    <property type="match status" value="1"/>
</dbReference>
<feature type="region of interest" description="Disordered" evidence="1">
    <location>
        <begin position="112"/>
        <end position="138"/>
    </location>
</feature>
<dbReference type="InterPro" id="IPR008984">
    <property type="entry name" value="SMAD_FHA_dom_sf"/>
</dbReference>
<dbReference type="Gene3D" id="2.60.200.20">
    <property type="match status" value="1"/>
</dbReference>
<protein>
    <submittedName>
        <fullName evidence="4">FHA domain-containing protein</fullName>
    </submittedName>
</protein>
<keyword evidence="2" id="KW-0812">Transmembrane</keyword>
<keyword evidence="5" id="KW-1185">Reference proteome</keyword>
<dbReference type="AlphaFoldDB" id="A0A7G5C1A9"/>
<dbReference type="PROSITE" id="PS50006">
    <property type="entry name" value="FHA_DOMAIN"/>
    <property type="match status" value="1"/>
</dbReference>
<dbReference type="EMBL" id="CP041969">
    <property type="protein sequence ID" value="QMV42993.1"/>
    <property type="molecule type" value="Genomic_DNA"/>
</dbReference>
<name>A0A7G5C1A9_9BACL</name>
<feature type="compositionally biased region" description="Basic and acidic residues" evidence="1">
    <location>
        <begin position="112"/>
        <end position="121"/>
    </location>
</feature>
<organism evidence="4 5">
    <name type="scientific">Cohnella cholangitidis</name>
    <dbReference type="NCBI Taxonomy" id="2598458"/>
    <lineage>
        <taxon>Bacteria</taxon>
        <taxon>Bacillati</taxon>
        <taxon>Bacillota</taxon>
        <taxon>Bacilli</taxon>
        <taxon>Bacillales</taxon>
        <taxon>Paenibacillaceae</taxon>
        <taxon>Cohnella</taxon>
    </lineage>
</organism>
<feature type="transmembrane region" description="Helical" evidence="2">
    <location>
        <begin position="30"/>
        <end position="49"/>
    </location>
</feature>
<sequence length="275" mass="30807">MMEVRLLTERIQDHKERGNRIKYRRGVNPALAKVAAFIALLLGGIQTGPYRVFAAQSLETATAIKAGTLPLLAALGLGIAVAVGAVIAFLQMTAKGKDTYDYSSTTIEDHDHESFEEHSLEEWNEEETLPNPEAEHNPLTDYTIPITNILSFPDQVEMAEEWEPRLCGIEGEHAGTSYRVLNRRLTFGRDPSQCAILFPYEAGEISRVHCTLRFNEESRTFVLEDNGSSNGTFLYNGEKLQPGMRYELRAGERFSLSGKNHLFEVRDVQEQVSKG</sequence>
<evidence type="ECO:0000256" key="1">
    <source>
        <dbReference type="SAM" id="MobiDB-lite"/>
    </source>
</evidence>
<feature type="transmembrane region" description="Helical" evidence="2">
    <location>
        <begin position="69"/>
        <end position="90"/>
    </location>
</feature>
<dbReference type="PANTHER" id="PTHR23308">
    <property type="entry name" value="NUCLEAR INHIBITOR OF PROTEIN PHOSPHATASE-1"/>
    <property type="match status" value="1"/>
</dbReference>